<name>A0AAN8IFP3_TRICO</name>
<reference evidence="1 2" key="1">
    <citation type="submission" date="2019-10" db="EMBL/GenBank/DDBJ databases">
        <title>Assembly and Annotation for the nematode Trichostrongylus colubriformis.</title>
        <authorList>
            <person name="Martin J."/>
        </authorList>
    </citation>
    <scope>NUCLEOTIDE SEQUENCE [LARGE SCALE GENOMIC DNA]</scope>
    <source>
        <strain evidence="1">G859</strain>
        <tissue evidence="1">Whole worm</tissue>
    </source>
</reference>
<evidence type="ECO:0000313" key="2">
    <source>
        <dbReference type="Proteomes" id="UP001331761"/>
    </source>
</evidence>
<feature type="non-terminal residue" evidence="1">
    <location>
        <position position="1"/>
    </location>
</feature>
<comment type="caution">
    <text evidence="1">The sequence shown here is derived from an EMBL/GenBank/DDBJ whole genome shotgun (WGS) entry which is preliminary data.</text>
</comment>
<organism evidence="1 2">
    <name type="scientific">Trichostrongylus colubriformis</name>
    <name type="common">Black scour worm</name>
    <dbReference type="NCBI Taxonomy" id="6319"/>
    <lineage>
        <taxon>Eukaryota</taxon>
        <taxon>Metazoa</taxon>
        <taxon>Ecdysozoa</taxon>
        <taxon>Nematoda</taxon>
        <taxon>Chromadorea</taxon>
        <taxon>Rhabditida</taxon>
        <taxon>Rhabditina</taxon>
        <taxon>Rhabditomorpha</taxon>
        <taxon>Strongyloidea</taxon>
        <taxon>Trichostrongylidae</taxon>
        <taxon>Trichostrongylus</taxon>
    </lineage>
</organism>
<protein>
    <submittedName>
        <fullName evidence="1">Uncharacterized protein</fullName>
    </submittedName>
</protein>
<proteinExistence type="predicted"/>
<accession>A0AAN8IFP3</accession>
<gene>
    <name evidence="1" type="ORF">GCK32_013558</name>
</gene>
<dbReference type="Proteomes" id="UP001331761">
    <property type="component" value="Unassembled WGS sequence"/>
</dbReference>
<sequence length="27" mass="3257">ARRHQNCAHRIKMMTNISTRISEKWTS</sequence>
<keyword evidence="2" id="KW-1185">Reference proteome</keyword>
<evidence type="ECO:0000313" key="1">
    <source>
        <dbReference type="EMBL" id="KAK5972884.1"/>
    </source>
</evidence>
<dbReference type="EMBL" id="WIXE01016160">
    <property type="protein sequence ID" value="KAK5972884.1"/>
    <property type="molecule type" value="Genomic_DNA"/>
</dbReference>
<dbReference type="AlphaFoldDB" id="A0AAN8IFP3"/>